<dbReference type="SUPFAM" id="SSF52172">
    <property type="entry name" value="CheY-like"/>
    <property type="match status" value="1"/>
</dbReference>
<evidence type="ECO:0000313" key="19">
    <source>
        <dbReference type="EMBL" id="KAK2074311.1"/>
    </source>
</evidence>
<dbReference type="InterPro" id="IPR050956">
    <property type="entry name" value="2C_system_His_kinase"/>
</dbReference>
<dbReference type="Gene3D" id="3.40.50.2300">
    <property type="match status" value="1"/>
</dbReference>
<evidence type="ECO:0000256" key="8">
    <source>
        <dbReference type="ARBA" id="ARBA00022777"/>
    </source>
</evidence>
<keyword evidence="6 16" id="KW-0812">Transmembrane</keyword>
<dbReference type="Gene3D" id="3.30.565.10">
    <property type="entry name" value="Histidine kinase-like ATPase, C-terminal domain"/>
    <property type="match status" value="1"/>
</dbReference>
<feature type="compositionally biased region" description="Acidic residues" evidence="15">
    <location>
        <begin position="505"/>
        <end position="518"/>
    </location>
</feature>
<keyword evidence="11" id="KW-0902">Two-component regulatory system</keyword>
<evidence type="ECO:0000256" key="1">
    <source>
        <dbReference type="ARBA" id="ARBA00000085"/>
    </source>
</evidence>
<dbReference type="InterPro" id="IPR003661">
    <property type="entry name" value="HisK_dim/P_dom"/>
</dbReference>
<keyword evidence="4 14" id="KW-0597">Phosphoprotein</keyword>
<dbReference type="CDD" id="cd00082">
    <property type="entry name" value="HisKA"/>
    <property type="match status" value="1"/>
</dbReference>
<evidence type="ECO:0000313" key="20">
    <source>
        <dbReference type="Proteomes" id="UP001217918"/>
    </source>
</evidence>
<dbReference type="Pfam" id="PF00072">
    <property type="entry name" value="Response_reg"/>
    <property type="match status" value="1"/>
</dbReference>
<dbReference type="GO" id="GO:0007234">
    <property type="term" value="P:osmosensory signaling via phosphorelay pathway"/>
    <property type="evidence" value="ECO:0007669"/>
    <property type="project" value="UniProtKB-ARBA"/>
</dbReference>
<dbReference type="Pfam" id="PF00512">
    <property type="entry name" value="HisKA"/>
    <property type="match status" value="1"/>
</dbReference>
<feature type="region of interest" description="Disordered" evidence="15">
    <location>
        <begin position="965"/>
        <end position="1007"/>
    </location>
</feature>
<evidence type="ECO:0000256" key="10">
    <source>
        <dbReference type="ARBA" id="ARBA00022989"/>
    </source>
</evidence>
<organism evidence="19 20">
    <name type="scientific">Phyllachora maydis</name>
    <dbReference type="NCBI Taxonomy" id="1825666"/>
    <lineage>
        <taxon>Eukaryota</taxon>
        <taxon>Fungi</taxon>
        <taxon>Dikarya</taxon>
        <taxon>Ascomycota</taxon>
        <taxon>Pezizomycotina</taxon>
        <taxon>Sordariomycetes</taxon>
        <taxon>Sordariomycetidae</taxon>
        <taxon>Phyllachorales</taxon>
        <taxon>Phyllachoraceae</taxon>
        <taxon>Phyllachora</taxon>
    </lineage>
</organism>
<keyword evidence="9" id="KW-0067">ATP-binding</keyword>
<feature type="compositionally biased region" description="Polar residues" evidence="15">
    <location>
        <begin position="812"/>
        <end position="821"/>
    </location>
</feature>
<feature type="region of interest" description="Disordered" evidence="15">
    <location>
        <begin position="807"/>
        <end position="882"/>
    </location>
</feature>
<reference evidence="19" key="1">
    <citation type="journal article" date="2023" name="Mol. Plant Microbe Interact.">
        <title>Elucidating the Obligate Nature and Biological Capacity of an Invasive Fungal Corn Pathogen.</title>
        <authorList>
            <person name="MacCready J.S."/>
            <person name="Roggenkamp E.M."/>
            <person name="Gdanetz K."/>
            <person name="Chilvers M.I."/>
        </authorList>
    </citation>
    <scope>NUCLEOTIDE SEQUENCE</scope>
    <source>
        <strain evidence="19">PM02</strain>
    </source>
</reference>
<dbReference type="GO" id="GO:0005886">
    <property type="term" value="C:plasma membrane"/>
    <property type="evidence" value="ECO:0007669"/>
    <property type="project" value="UniProtKB-ARBA"/>
</dbReference>
<dbReference type="PANTHER" id="PTHR43719:SF34">
    <property type="entry name" value="TWO-COMPONENT SYSTEM PROTEIN B"/>
    <property type="match status" value="1"/>
</dbReference>
<accession>A0AAD9MJV4</accession>
<dbReference type="SMART" id="SM00448">
    <property type="entry name" value="REC"/>
    <property type="match status" value="1"/>
</dbReference>
<dbReference type="PANTHER" id="PTHR43719">
    <property type="entry name" value="TWO-COMPONENT HISTIDINE KINASE"/>
    <property type="match status" value="1"/>
</dbReference>
<feature type="transmembrane region" description="Helical" evidence="16">
    <location>
        <begin position="68"/>
        <end position="91"/>
    </location>
</feature>
<dbReference type="InterPro" id="IPR011006">
    <property type="entry name" value="CheY-like_superfamily"/>
</dbReference>
<dbReference type="SUPFAM" id="SSF55874">
    <property type="entry name" value="ATPase domain of HSP90 chaperone/DNA topoisomerase II/histidine kinase"/>
    <property type="match status" value="1"/>
</dbReference>
<feature type="compositionally biased region" description="Low complexity" evidence="15">
    <location>
        <begin position="968"/>
        <end position="981"/>
    </location>
</feature>
<dbReference type="InterPro" id="IPR003594">
    <property type="entry name" value="HATPase_dom"/>
</dbReference>
<evidence type="ECO:0000256" key="3">
    <source>
        <dbReference type="ARBA" id="ARBA00012438"/>
    </source>
</evidence>
<protein>
    <recommendedName>
        <fullName evidence="3">histidine kinase</fullName>
        <ecNumber evidence="3">2.7.13.3</ecNumber>
    </recommendedName>
</protein>
<dbReference type="GO" id="GO:0000155">
    <property type="term" value="F:phosphorelay sensor kinase activity"/>
    <property type="evidence" value="ECO:0007669"/>
    <property type="project" value="InterPro"/>
</dbReference>
<dbReference type="SMART" id="SM00387">
    <property type="entry name" value="HATPase_c"/>
    <property type="match status" value="1"/>
</dbReference>
<dbReference type="PROSITE" id="PS50109">
    <property type="entry name" value="HIS_KIN"/>
    <property type="match status" value="1"/>
</dbReference>
<gene>
    <name evidence="19" type="ORF">P8C59_008528</name>
</gene>
<dbReference type="InterPro" id="IPR036890">
    <property type="entry name" value="HATPase_C_sf"/>
</dbReference>
<evidence type="ECO:0000256" key="6">
    <source>
        <dbReference type="ARBA" id="ARBA00022692"/>
    </source>
</evidence>
<dbReference type="Pfam" id="PF02518">
    <property type="entry name" value="HATPase_c"/>
    <property type="match status" value="1"/>
</dbReference>
<feature type="modified residue" description="4-aspartylphosphate" evidence="14">
    <location>
        <position position="1105"/>
    </location>
</feature>
<dbReference type="FunFam" id="3.40.50.2300:FF:000289">
    <property type="entry name" value="Osmosensing histidine protein kinase SLN1"/>
    <property type="match status" value="1"/>
</dbReference>
<dbReference type="FunFam" id="1.10.287.130:FF:000004">
    <property type="entry name" value="Ethylene receptor 1"/>
    <property type="match status" value="1"/>
</dbReference>
<evidence type="ECO:0000256" key="9">
    <source>
        <dbReference type="ARBA" id="ARBA00022840"/>
    </source>
</evidence>
<evidence type="ECO:0000256" key="7">
    <source>
        <dbReference type="ARBA" id="ARBA00022741"/>
    </source>
</evidence>
<dbReference type="EMBL" id="JAQQPM010000008">
    <property type="protein sequence ID" value="KAK2074311.1"/>
    <property type="molecule type" value="Genomic_DNA"/>
</dbReference>
<evidence type="ECO:0000256" key="12">
    <source>
        <dbReference type="ARBA" id="ARBA00023136"/>
    </source>
</evidence>
<evidence type="ECO:0000256" key="5">
    <source>
        <dbReference type="ARBA" id="ARBA00022679"/>
    </source>
</evidence>
<keyword evidence="8" id="KW-0418">Kinase</keyword>
<evidence type="ECO:0000256" key="11">
    <source>
        <dbReference type="ARBA" id="ARBA00023012"/>
    </source>
</evidence>
<dbReference type="SUPFAM" id="SSF47384">
    <property type="entry name" value="Homodimeric domain of signal transducing histidine kinase"/>
    <property type="match status" value="1"/>
</dbReference>
<feature type="compositionally biased region" description="Low complexity" evidence="15">
    <location>
        <begin position="831"/>
        <end position="856"/>
    </location>
</feature>
<keyword evidence="10 16" id="KW-1133">Transmembrane helix</keyword>
<comment type="subcellular location">
    <subcellularLocation>
        <location evidence="2">Membrane</location>
    </subcellularLocation>
</comment>
<evidence type="ECO:0000259" key="17">
    <source>
        <dbReference type="PROSITE" id="PS50109"/>
    </source>
</evidence>
<keyword evidence="20" id="KW-1185">Reference proteome</keyword>
<feature type="domain" description="Response regulatory" evidence="18">
    <location>
        <begin position="1050"/>
        <end position="1170"/>
    </location>
</feature>
<dbReference type="Proteomes" id="UP001217918">
    <property type="component" value="Unassembled WGS sequence"/>
</dbReference>
<feature type="region of interest" description="Disordered" evidence="15">
    <location>
        <begin position="497"/>
        <end position="522"/>
    </location>
</feature>
<feature type="domain" description="Histidine kinase" evidence="17">
    <location>
        <begin position="627"/>
        <end position="962"/>
    </location>
</feature>
<name>A0AAD9MJV4_9PEZI</name>
<sequence>MVRTPQSPVLANQSIHWTLGDVVLGEIPIAAHLFFRRPRGSVEIESYRLRAGSGDGPMKPRIGIRGQLIALVSIIVLVALAILSVPVWVYVNNFTTGVQLQSLSLTASLKAARIASEIDLLQTLCETISTRLLLQESLQNFYAHNSSQPNDVFGPARNDLLSALSGGGYAGLFQARLYSRNSTGDPHGLVNVTGNGVGEKEDNIPLPYLTPDGRRANLSADEVWGYPPMLFPNITYVSLGFPNPDYRETGAFAAMAFPHVSLPTSGGMLLGPLIINSTYALISLTIPVRSNSVPELILGYLTLVASSASIVEVQTSAEGLGSSASVLIIGPTNPWNRFDSALPASNETWTPPLNAFAGTPVQYLLPPATPAGYPDRHPHHDFASGDYDNPWPVTDYPAALDVFSSRHNVPNNATAVLSTTNEEGVSVAAGAARPQSTLVTWAVIVEQAESEALGPPRTLRKIILACVFGTLGLVLLLVVPCAHISVLPIRRLKEATERSMAPPGYEDEIGDDFDEEDPSSSGRISEKGLVAYVRRRIRRGRRATARAAMAAETRRRHFKIPARVELKKHLVTDELTELTETFNRMTEELLKQYTSLDDKVAERTRELEISKKAAEAANESKTLFIANISHELKTPLNGIMGMAAVCMEEDDIVKIKQSLKTLYKSGDLLLHLLEDLLSFSKNQIGQQISLEEKEFRLGDIRSQLLSIFDKQVRESGTTFSVDFVGWENAGVGQSPSPSPSPERVSIDKMLPALGPPGVGRLRDMCVWGDQHRILQVIINLASNSLKFTPAGGKVDLRIRCLGQTEAVDESRASSLSKSGSNRPRPGRPRARFTSGATTHSASSQAASASGTAISSTPVDRKPTSQVYVRERSMTPPPPPPNAKTYTFEFEVEDTGPGIAAHMQQKIFEPFVQADLGLSRKYGGSGLGLSIVSQLVSIMGGNISLRSEVGVGTAFTVRIPLKYTKDRASSTASSSTKSRPPSVGSAETETFRKPAVEPKTSPTAVLDQQPRLVGLSQPFFSPQPSARPSREDQLAAIDRAMVNKACQGKLRVLVADDNSTNIEVVSRLLKLEDIYDVAIAKDGQEAYDLVKTKMQLNQQFDVIFMDIQMPNLDGLQSTRLIRQMGYSAPIVALTAFSEDSNVKECMEVGMDEFLSKPIRRPALKKVLKKFATIPEEPEPTGKTPPLPPADEADTNGSAGAPKQQAKATVTVTAAAAETEAHGTASPPPREDVPPAPAPAPAPDDVRVDS</sequence>
<keyword evidence="7" id="KW-0547">Nucleotide-binding</keyword>
<comment type="catalytic activity">
    <reaction evidence="1">
        <text>ATP + protein L-histidine = ADP + protein N-phospho-L-histidine.</text>
        <dbReference type="EC" id="2.7.13.3"/>
    </reaction>
</comment>
<feature type="compositionally biased region" description="Basic and acidic residues" evidence="15">
    <location>
        <begin position="858"/>
        <end position="872"/>
    </location>
</feature>
<keyword evidence="5" id="KW-0808">Transferase</keyword>
<evidence type="ECO:0000256" key="13">
    <source>
        <dbReference type="ARBA" id="ARBA00023180"/>
    </source>
</evidence>
<dbReference type="PRINTS" id="PR00344">
    <property type="entry name" value="BCTRLSENSOR"/>
</dbReference>
<dbReference type="GO" id="GO:0005524">
    <property type="term" value="F:ATP binding"/>
    <property type="evidence" value="ECO:0007669"/>
    <property type="project" value="UniProtKB-KW"/>
</dbReference>
<evidence type="ECO:0000256" key="16">
    <source>
        <dbReference type="SAM" id="Phobius"/>
    </source>
</evidence>
<evidence type="ECO:0000256" key="14">
    <source>
        <dbReference type="PROSITE-ProRule" id="PRU00169"/>
    </source>
</evidence>
<feature type="region of interest" description="Disordered" evidence="15">
    <location>
        <begin position="1169"/>
        <end position="1248"/>
    </location>
</feature>
<proteinExistence type="predicted"/>
<keyword evidence="13" id="KW-0325">Glycoprotein</keyword>
<dbReference type="CDD" id="cd17546">
    <property type="entry name" value="REC_hyHK_CKI1_RcsC-like"/>
    <property type="match status" value="1"/>
</dbReference>
<evidence type="ECO:0000256" key="4">
    <source>
        <dbReference type="ARBA" id="ARBA00022553"/>
    </source>
</evidence>
<dbReference type="CDD" id="cd06225">
    <property type="entry name" value="HAMP"/>
    <property type="match status" value="1"/>
</dbReference>
<evidence type="ECO:0000256" key="15">
    <source>
        <dbReference type="SAM" id="MobiDB-lite"/>
    </source>
</evidence>
<dbReference type="AlphaFoldDB" id="A0AAD9MJV4"/>
<dbReference type="EC" id="2.7.13.3" evidence="3"/>
<dbReference type="InterPro" id="IPR036097">
    <property type="entry name" value="HisK_dim/P_sf"/>
</dbReference>
<dbReference type="PROSITE" id="PS50110">
    <property type="entry name" value="RESPONSE_REGULATORY"/>
    <property type="match status" value="1"/>
</dbReference>
<feature type="compositionally biased region" description="Low complexity" evidence="15">
    <location>
        <begin position="1201"/>
        <end position="1216"/>
    </location>
</feature>
<dbReference type="SMART" id="SM00388">
    <property type="entry name" value="HisKA"/>
    <property type="match status" value="1"/>
</dbReference>
<evidence type="ECO:0000259" key="18">
    <source>
        <dbReference type="PROSITE" id="PS50110"/>
    </source>
</evidence>
<keyword evidence="12 16" id="KW-0472">Membrane</keyword>
<evidence type="ECO:0000256" key="2">
    <source>
        <dbReference type="ARBA" id="ARBA00004370"/>
    </source>
</evidence>
<dbReference type="InterPro" id="IPR004358">
    <property type="entry name" value="Sig_transdc_His_kin-like_C"/>
</dbReference>
<dbReference type="InterPro" id="IPR001789">
    <property type="entry name" value="Sig_transdc_resp-reg_receiver"/>
</dbReference>
<comment type="caution">
    <text evidence="19">The sequence shown here is derived from an EMBL/GenBank/DDBJ whole genome shotgun (WGS) entry which is preliminary data.</text>
</comment>
<dbReference type="InterPro" id="IPR005467">
    <property type="entry name" value="His_kinase_dom"/>
</dbReference>
<dbReference type="CDD" id="cd16922">
    <property type="entry name" value="HATPase_EvgS-ArcB-TorS-like"/>
    <property type="match status" value="1"/>
</dbReference>
<dbReference type="Gene3D" id="1.10.287.130">
    <property type="match status" value="1"/>
</dbReference>